<keyword evidence="9" id="KW-1185">Reference proteome</keyword>
<keyword evidence="6" id="KW-1133">Transmembrane helix</keyword>
<dbReference type="PROSITE" id="PS50089">
    <property type="entry name" value="ZF_RING_2"/>
    <property type="match status" value="1"/>
</dbReference>
<evidence type="ECO:0000259" key="7">
    <source>
        <dbReference type="PROSITE" id="PS50089"/>
    </source>
</evidence>
<accession>A0AAN8B4W9</accession>
<keyword evidence="2 4" id="KW-0863">Zinc-finger</keyword>
<reference evidence="8 9" key="1">
    <citation type="journal article" date="2023" name="Mol. Biol. Evol.">
        <title>Genomics of Secondarily Temperate Adaptation in the Only Non-Antarctic Icefish.</title>
        <authorList>
            <person name="Rivera-Colon A.G."/>
            <person name="Rayamajhi N."/>
            <person name="Minhas B.F."/>
            <person name="Madrigal G."/>
            <person name="Bilyk K.T."/>
            <person name="Yoon V."/>
            <person name="Hune M."/>
            <person name="Gregory S."/>
            <person name="Cheng C.H.C."/>
            <person name="Catchen J.M."/>
        </authorList>
    </citation>
    <scope>NUCLEOTIDE SEQUENCE [LARGE SCALE GENOMIC DNA]</scope>
    <source>
        <strain evidence="8">JC2023a</strain>
    </source>
</reference>
<organism evidence="8 9">
    <name type="scientific">Champsocephalus esox</name>
    <name type="common">pike icefish</name>
    <dbReference type="NCBI Taxonomy" id="159716"/>
    <lineage>
        <taxon>Eukaryota</taxon>
        <taxon>Metazoa</taxon>
        <taxon>Chordata</taxon>
        <taxon>Craniata</taxon>
        <taxon>Vertebrata</taxon>
        <taxon>Euteleostomi</taxon>
        <taxon>Actinopterygii</taxon>
        <taxon>Neopterygii</taxon>
        <taxon>Teleostei</taxon>
        <taxon>Neoteleostei</taxon>
        <taxon>Acanthomorphata</taxon>
        <taxon>Eupercaria</taxon>
        <taxon>Perciformes</taxon>
        <taxon>Notothenioidei</taxon>
        <taxon>Channichthyidae</taxon>
        <taxon>Champsocephalus</taxon>
    </lineage>
</organism>
<evidence type="ECO:0000256" key="4">
    <source>
        <dbReference type="PROSITE-ProRule" id="PRU00175"/>
    </source>
</evidence>
<dbReference type="InterPro" id="IPR053122">
    <property type="entry name" value="RING_finger_domain"/>
</dbReference>
<dbReference type="InterPro" id="IPR001841">
    <property type="entry name" value="Znf_RING"/>
</dbReference>
<dbReference type="Pfam" id="PF13445">
    <property type="entry name" value="zf-RING_UBOX"/>
    <property type="match status" value="1"/>
</dbReference>
<feature type="transmembrane region" description="Helical" evidence="6">
    <location>
        <begin position="164"/>
        <end position="184"/>
    </location>
</feature>
<dbReference type="GO" id="GO:0008270">
    <property type="term" value="F:zinc ion binding"/>
    <property type="evidence" value="ECO:0007669"/>
    <property type="project" value="UniProtKB-KW"/>
</dbReference>
<dbReference type="Proteomes" id="UP001335648">
    <property type="component" value="Unassembled WGS sequence"/>
</dbReference>
<evidence type="ECO:0000256" key="6">
    <source>
        <dbReference type="SAM" id="Phobius"/>
    </source>
</evidence>
<proteinExistence type="predicted"/>
<dbReference type="SMART" id="SM00184">
    <property type="entry name" value="RING"/>
    <property type="match status" value="1"/>
</dbReference>
<protein>
    <recommendedName>
        <fullName evidence="7">RING-type domain-containing protein</fullName>
    </recommendedName>
</protein>
<comment type="caution">
    <text evidence="8">The sequence shown here is derived from an EMBL/GenBank/DDBJ whole genome shotgun (WGS) entry which is preliminary data.</text>
</comment>
<feature type="region of interest" description="Disordered" evidence="5">
    <location>
        <begin position="1"/>
        <end position="27"/>
    </location>
</feature>
<evidence type="ECO:0000313" key="8">
    <source>
        <dbReference type="EMBL" id="KAK5878238.1"/>
    </source>
</evidence>
<dbReference type="SUPFAM" id="SSF57850">
    <property type="entry name" value="RING/U-box"/>
    <property type="match status" value="1"/>
</dbReference>
<dbReference type="InterPro" id="IPR027370">
    <property type="entry name" value="Znf-RING_euk"/>
</dbReference>
<dbReference type="InterPro" id="IPR013083">
    <property type="entry name" value="Znf_RING/FYVE/PHD"/>
</dbReference>
<keyword evidence="6" id="KW-0472">Membrane</keyword>
<gene>
    <name evidence="8" type="ORF">CesoFtcFv8_023665</name>
</gene>
<dbReference type="PANTHER" id="PTHR47454:SF1">
    <property type="entry name" value="RING FINGER PROTEIN 224"/>
    <property type="match status" value="1"/>
</dbReference>
<name>A0AAN8B4W9_9TELE</name>
<dbReference type="EMBL" id="JAULUE010002065">
    <property type="protein sequence ID" value="KAK5878238.1"/>
    <property type="molecule type" value="Genomic_DNA"/>
</dbReference>
<keyword evidence="6" id="KW-0812">Transmembrane</keyword>
<dbReference type="PANTHER" id="PTHR47454">
    <property type="entry name" value="RING FINGER PROTEIN 224"/>
    <property type="match status" value="1"/>
</dbReference>
<keyword evidence="3" id="KW-0862">Zinc</keyword>
<evidence type="ECO:0000313" key="9">
    <source>
        <dbReference type="Proteomes" id="UP001335648"/>
    </source>
</evidence>
<evidence type="ECO:0000256" key="1">
    <source>
        <dbReference type="ARBA" id="ARBA00022723"/>
    </source>
</evidence>
<sequence>MSDVREKEEEEEEEEVTCEPLPPPPSSVAMEMMMRRQDLVCIVCFGSYDLTTRLPRRLHCGHAFCQACLRRLDTVINEQVWIPCPQCRQNTPRPRGGAAGLDLDLVSFLGVKQQAAPPKAPPPLQAAPPAGLSEGQEALEGVPPRGQLGSRRTGRAALPSLRQLLPAALLLAVLLVLLPGAGLGPANEREARPSFNKQLRAVHTAACVEASARSL</sequence>
<feature type="region of interest" description="Disordered" evidence="5">
    <location>
        <begin position="115"/>
        <end position="152"/>
    </location>
</feature>
<evidence type="ECO:0000256" key="3">
    <source>
        <dbReference type="ARBA" id="ARBA00022833"/>
    </source>
</evidence>
<feature type="compositionally biased region" description="Acidic residues" evidence="5">
    <location>
        <begin position="8"/>
        <end position="17"/>
    </location>
</feature>
<evidence type="ECO:0000256" key="2">
    <source>
        <dbReference type="ARBA" id="ARBA00022771"/>
    </source>
</evidence>
<evidence type="ECO:0000256" key="5">
    <source>
        <dbReference type="SAM" id="MobiDB-lite"/>
    </source>
</evidence>
<dbReference type="CDD" id="cd16565">
    <property type="entry name" value="RING-HC_RNF224"/>
    <property type="match status" value="1"/>
</dbReference>
<dbReference type="Gene3D" id="3.30.40.10">
    <property type="entry name" value="Zinc/RING finger domain, C3HC4 (zinc finger)"/>
    <property type="match status" value="1"/>
</dbReference>
<dbReference type="InterPro" id="IPR017907">
    <property type="entry name" value="Znf_RING_CS"/>
</dbReference>
<feature type="domain" description="RING-type" evidence="7">
    <location>
        <begin position="41"/>
        <end position="88"/>
    </location>
</feature>
<keyword evidence="1" id="KW-0479">Metal-binding</keyword>
<dbReference type="PROSITE" id="PS00518">
    <property type="entry name" value="ZF_RING_1"/>
    <property type="match status" value="1"/>
</dbReference>
<dbReference type="AlphaFoldDB" id="A0AAN8B4W9"/>